<dbReference type="EMBL" id="CAFABK010000003">
    <property type="protein sequence ID" value="CAB4820446.1"/>
    <property type="molecule type" value="Genomic_DNA"/>
</dbReference>
<protein>
    <submittedName>
        <fullName evidence="2">Unannotated protein</fullName>
    </submittedName>
</protein>
<dbReference type="AlphaFoldDB" id="A0A6J6ZL51"/>
<dbReference type="CDD" id="cd05006">
    <property type="entry name" value="SIS_GmhA"/>
    <property type="match status" value="1"/>
</dbReference>
<gene>
    <name evidence="2" type="ORF">UFOPK3204_00122</name>
</gene>
<sequence>MDSVDARRLVLSQLQDALSVHEALLGSSEITNQIVTWAKTCADSLAQGGVIFFAGNGGSFADAQHLAAELTGKMGRMRSPLAGIALGTNSSSMSAIGNDFGYQLTFARELEGLCRPHCVVIALTTSGNSANVLELVDQANVMSVPTLVFTGAHGGAVAERCDVIRVPSDRTERIQEMHILLGHTLCLLIEEFLGLFPSEPAS</sequence>
<dbReference type="GO" id="GO:0097367">
    <property type="term" value="F:carbohydrate derivative binding"/>
    <property type="evidence" value="ECO:0007669"/>
    <property type="project" value="InterPro"/>
</dbReference>
<dbReference type="PANTHER" id="PTHR30390">
    <property type="entry name" value="SEDOHEPTULOSE 7-PHOSPHATE ISOMERASE / DNAA INITIATOR-ASSOCIATING FACTOR FOR REPLICATION INITIATION"/>
    <property type="match status" value="1"/>
</dbReference>
<dbReference type="PROSITE" id="PS51464">
    <property type="entry name" value="SIS"/>
    <property type="match status" value="1"/>
</dbReference>
<dbReference type="InterPro" id="IPR035461">
    <property type="entry name" value="GmhA/DiaA"/>
</dbReference>
<dbReference type="InterPro" id="IPR050099">
    <property type="entry name" value="SIS_GmhA/DiaA_subfam"/>
</dbReference>
<reference evidence="2" key="1">
    <citation type="submission" date="2020-05" db="EMBL/GenBank/DDBJ databases">
        <authorList>
            <person name="Chiriac C."/>
            <person name="Salcher M."/>
            <person name="Ghai R."/>
            <person name="Kavagutti S V."/>
        </authorList>
    </citation>
    <scope>NUCLEOTIDE SEQUENCE</scope>
</reference>
<dbReference type="InterPro" id="IPR001347">
    <property type="entry name" value="SIS_dom"/>
</dbReference>
<accession>A0A6J6ZL51</accession>
<dbReference type="Gene3D" id="3.40.50.10490">
    <property type="entry name" value="Glucose-6-phosphate isomerase like protein, domain 1"/>
    <property type="match status" value="1"/>
</dbReference>
<dbReference type="Pfam" id="PF13580">
    <property type="entry name" value="SIS_2"/>
    <property type="match status" value="1"/>
</dbReference>
<feature type="domain" description="SIS" evidence="1">
    <location>
        <begin position="41"/>
        <end position="197"/>
    </location>
</feature>
<organism evidence="2">
    <name type="scientific">freshwater metagenome</name>
    <dbReference type="NCBI Taxonomy" id="449393"/>
    <lineage>
        <taxon>unclassified sequences</taxon>
        <taxon>metagenomes</taxon>
        <taxon>ecological metagenomes</taxon>
    </lineage>
</organism>
<evidence type="ECO:0000259" key="1">
    <source>
        <dbReference type="PROSITE" id="PS51464"/>
    </source>
</evidence>
<evidence type="ECO:0000313" key="2">
    <source>
        <dbReference type="EMBL" id="CAB4820446.1"/>
    </source>
</evidence>
<dbReference type="InterPro" id="IPR046348">
    <property type="entry name" value="SIS_dom_sf"/>
</dbReference>
<proteinExistence type="predicted"/>
<dbReference type="SUPFAM" id="SSF53697">
    <property type="entry name" value="SIS domain"/>
    <property type="match status" value="1"/>
</dbReference>
<name>A0A6J6ZL51_9ZZZZ</name>
<dbReference type="GO" id="GO:1901135">
    <property type="term" value="P:carbohydrate derivative metabolic process"/>
    <property type="evidence" value="ECO:0007669"/>
    <property type="project" value="InterPro"/>
</dbReference>